<dbReference type="InterPro" id="IPR036390">
    <property type="entry name" value="WH_DNA-bd_sf"/>
</dbReference>
<feature type="compositionally biased region" description="Basic residues" evidence="1">
    <location>
        <begin position="174"/>
        <end position="184"/>
    </location>
</feature>
<dbReference type="EMBL" id="JAAWVO010054204">
    <property type="protein sequence ID" value="MBN3321197.1"/>
    <property type="molecule type" value="Genomic_DNA"/>
</dbReference>
<feature type="non-terminal residue" evidence="3">
    <location>
        <position position="184"/>
    </location>
</feature>
<feature type="region of interest" description="Disordered" evidence="1">
    <location>
        <begin position="1"/>
        <end position="22"/>
    </location>
</feature>
<evidence type="ECO:0000256" key="1">
    <source>
        <dbReference type="SAM" id="MobiDB-lite"/>
    </source>
</evidence>
<dbReference type="PROSITE" id="PS51504">
    <property type="entry name" value="H15"/>
    <property type="match status" value="1"/>
</dbReference>
<feature type="compositionally biased region" description="Basic and acidic residues" evidence="1">
    <location>
        <begin position="156"/>
        <end position="173"/>
    </location>
</feature>
<feature type="compositionally biased region" description="Low complexity" evidence="1">
    <location>
        <begin position="1"/>
        <end position="15"/>
    </location>
</feature>
<evidence type="ECO:0000313" key="4">
    <source>
        <dbReference type="Proteomes" id="UP000736164"/>
    </source>
</evidence>
<dbReference type="Proteomes" id="UP000736164">
    <property type="component" value="Unassembled WGS sequence"/>
</dbReference>
<dbReference type="SMART" id="SM00526">
    <property type="entry name" value="H15"/>
    <property type="match status" value="1"/>
</dbReference>
<dbReference type="InterPro" id="IPR036388">
    <property type="entry name" value="WH-like_DNA-bd_sf"/>
</dbReference>
<organism evidence="3 4">
    <name type="scientific">Atractosteus spatula</name>
    <name type="common">Alligator gar</name>
    <name type="synonym">Lepisosteus spatula</name>
    <dbReference type="NCBI Taxonomy" id="7917"/>
    <lineage>
        <taxon>Eukaryota</taxon>
        <taxon>Metazoa</taxon>
        <taxon>Chordata</taxon>
        <taxon>Craniata</taxon>
        <taxon>Vertebrata</taxon>
        <taxon>Euteleostomi</taxon>
        <taxon>Actinopterygii</taxon>
        <taxon>Neopterygii</taxon>
        <taxon>Holostei</taxon>
        <taxon>Semionotiformes</taxon>
        <taxon>Lepisosteidae</taxon>
        <taxon>Atractosteus</taxon>
    </lineage>
</organism>
<comment type="caution">
    <text evidence="3">The sequence shown here is derived from an EMBL/GenBank/DDBJ whole genome shotgun (WGS) entry which is preliminary data.</text>
</comment>
<accession>A0A8J7NWR8</accession>
<gene>
    <name evidence="3" type="primary">Hist1h1b</name>
    <name evidence="3" type="ORF">GTO95_0012080</name>
</gene>
<dbReference type="AlphaFoldDB" id="A0A8J7NWR8"/>
<sequence length="184" mass="19262">LKNKRPAAAAAGAQAGKRRSGGGVSALILRVVAASKQRGGLCMAELRKVLAAGGYDVERNDRRVTAAVRGLVRRETLVQTGGRGATGSFALNPARERRAKPAAAATERARKAAKRGAEGDRQAAAKTKPAGRDRRTNKPVGAAGKMPTGQKTTQVADRRGADRGKSPAVEGRKATRKPAPKKRR</sequence>
<evidence type="ECO:0000259" key="2">
    <source>
        <dbReference type="PROSITE" id="PS51504"/>
    </source>
</evidence>
<name>A0A8J7NWR8_ATRSP</name>
<reference evidence="3" key="1">
    <citation type="journal article" date="2021" name="Cell">
        <title>Tracing the genetic footprints of vertebrate landing in non-teleost ray-finned fishes.</title>
        <authorList>
            <person name="Bi X."/>
            <person name="Wang K."/>
            <person name="Yang L."/>
            <person name="Pan H."/>
            <person name="Jiang H."/>
            <person name="Wei Q."/>
            <person name="Fang M."/>
            <person name="Yu H."/>
            <person name="Zhu C."/>
            <person name="Cai Y."/>
            <person name="He Y."/>
            <person name="Gan X."/>
            <person name="Zeng H."/>
            <person name="Yu D."/>
            <person name="Zhu Y."/>
            <person name="Jiang H."/>
            <person name="Qiu Q."/>
            <person name="Yang H."/>
            <person name="Zhang Y.E."/>
            <person name="Wang W."/>
            <person name="Zhu M."/>
            <person name="He S."/>
            <person name="Zhang G."/>
        </authorList>
    </citation>
    <scope>NUCLEOTIDE SEQUENCE</scope>
    <source>
        <strain evidence="3">Allg_001</strain>
    </source>
</reference>
<dbReference type="GO" id="GO:0003677">
    <property type="term" value="F:DNA binding"/>
    <property type="evidence" value="ECO:0007669"/>
    <property type="project" value="InterPro"/>
</dbReference>
<evidence type="ECO:0000313" key="3">
    <source>
        <dbReference type="EMBL" id="MBN3321197.1"/>
    </source>
</evidence>
<keyword evidence="4" id="KW-1185">Reference proteome</keyword>
<dbReference type="Gene3D" id="1.10.10.10">
    <property type="entry name" value="Winged helix-like DNA-binding domain superfamily/Winged helix DNA-binding domain"/>
    <property type="match status" value="1"/>
</dbReference>
<dbReference type="InterPro" id="IPR005818">
    <property type="entry name" value="Histone_H1/H5_H15"/>
</dbReference>
<feature type="domain" description="H15" evidence="2">
    <location>
        <begin position="20"/>
        <end position="93"/>
    </location>
</feature>
<dbReference type="SUPFAM" id="SSF46785">
    <property type="entry name" value="Winged helix' DNA-binding domain"/>
    <property type="match status" value="1"/>
</dbReference>
<feature type="compositionally biased region" description="Basic and acidic residues" evidence="1">
    <location>
        <begin position="107"/>
        <end position="123"/>
    </location>
</feature>
<feature type="region of interest" description="Disordered" evidence="1">
    <location>
        <begin position="82"/>
        <end position="184"/>
    </location>
</feature>
<dbReference type="GO" id="GO:0006334">
    <property type="term" value="P:nucleosome assembly"/>
    <property type="evidence" value="ECO:0007669"/>
    <property type="project" value="InterPro"/>
</dbReference>
<dbReference type="Pfam" id="PF00538">
    <property type="entry name" value="Linker_histone"/>
    <property type="match status" value="1"/>
</dbReference>
<dbReference type="GO" id="GO:0000786">
    <property type="term" value="C:nucleosome"/>
    <property type="evidence" value="ECO:0007669"/>
    <property type="project" value="InterPro"/>
</dbReference>
<feature type="non-terminal residue" evidence="3">
    <location>
        <position position="1"/>
    </location>
</feature>
<protein>
    <submittedName>
        <fullName evidence="3">H15 protein</fullName>
    </submittedName>
</protein>
<proteinExistence type="predicted"/>